<dbReference type="EMBL" id="CADCUU010000066">
    <property type="protein sequence ID" value="CAA9390632.1"/>
    <property type="molecule type" value="Genomic_DNA"/>
</dbReference>
<dbReference type="AlphaFoldDB" id="A0A6J4NSR1"/>
<dbReference type="PROSITE" id="PS51724">
    <property type="entry name" value="SPOR"/>
    <property type="match status" value="1"/>
</dbReference>
<protein>
    <submittedName>
        <fullName evidence="2">SPOR domain-containing protein</fullName>
    </submittedName>
</protein>
<gene>
    <name evidence="2" type="ORF">AVDCRST_MAG15-422</name>
</gene>
<dbReference type="InterPro" id="IPR007730">
    <property type="entry name" value="SPOR-like_dom"/>
</dbReference>
<evidence type="ECO:0000259" key="1">
    <source>
        <dbReference type="PROSITE" id="PS51724"/>
    </source>
</evidence>
<organism evidence="2">
    <name type="scientific">uncultured Rubellimicrobium sp</name>
    <dbReference type="NCBI Taxonomy" id="543078"/>
    <lineage>
        <taxon>Bacteria</taxon>
        <taxon>Pseudomonadati</taxon>
        <taxon>Pseudomonadota</taxon>
        <taxon>Alphaproteobacteria</taxon>
        <taxon>Rhodobacterales</taxon>
        <taxon>Roseobacteraceae</taxon>
        <taxon>Rubellimicrobium</taxon>
        <taxon>environmental samples</taxon>
    </lineage>
</organism>
<proteinExistence type="predicted"/>
<feature type="domain" description="SPOR" evidence="1">
    <location>
        <begin position="251"/>
        <end position="328"/>
    </location>
</feature>
<accession>A0A6J4NSR1</accession>
<dbReference type="Pfam" id="PF05036">
    <property type="entry name" value="SPOR"/>
    <property type="match status" value="1"/>
</dbReference>
<evidence type="ECO:0000313" key="2">
    <source>
        <dbReference type="EMBL" id="CAA9390632.1"/>
    </source>
</evidence>
<reference evidence="2" key="1">
    <citation type="submission" date="2020-02" db="EMBL/GenBank/DDBJ databases">
        <authorList>
            <person name="Meier V. D."/>
        </authorList>
    </citation>
    <scope>NUCLEOTIDE SEQUENCE</scope>
    <source>
        <strain evidence="2">AVDCRST_MAG15</strain>
    </source>
</reference>
<sequence length="328" mass="32527">MSGNRVVRHGLARGSRGAVALVVAGLLTACEGVPELGVGGDGAQPSAISTPTAAGADIAAPEIFQTSEPGLWDGRPSLGGVWVAHPDVADPERVLILNTGNGQQVIGALFRRERDLPGPALQVSSDAAEALGMLAGAPANLQVTALRRQEAPAPVAPVAPAAAPAGAAAAPAAPPVASSATPVAQATASTQVAPAASVDPAPGQAVAQSLEAIFAASPEPDLPQPVTALTAGEAGIATSTLQPAGVPAASGSSLRNPFVQLGSFEVEAFVNETAQGLRAKGLPVQVVPVQGAAAWRLLLGPAETADQQRDLLSRAVAEGFADAYLVRS</sequence>
<dbReference type="SUPFAM" id="SSF110997">
    <property type="entry name" value="Sporulation related repeat"/>
    <property type="match status" value="1"/>
</dbReference>
<name>A0A6J4NSR1_9RHOB</name>
<dbReference type="InterPro" id="IPR036680">
    <property type="entry name" value="SPOR-like_sf"/>
</dbReference>
<dbReference type="Gene3D" id="3.30.70.1070">
    <property type="entry name" value="Sporulation related repeat"/>
    <property type="match status" value="1"/>
</dbReference>
<dbReference type="PROSITE" id="PS51257">
    <property type="entry name" value="PROKAR_LIPOPROTEIN"/>
    <property type="match status" value="1"/>
</dbReference>
<dbReference type="GO" id="GO:0042834">
    <property type="term" value="F:peptidoglycan binding"/>
    <property type="evidence" value="ECO:0007669"/>
    <property type="project" value="InterPro"/>
</dbReference>